<dbReference type="SUPFAM" id="SSF109604">
    <property type="entry name" value="HD-domain/PDEase-like"/>
    <property type="match status" value="1"/>
</dbReference>
<dbReference type="InterPro" id="IPR039356">
    <property type="entry name" value="YfbR/HDDC2"/>
</dbReference>
<feature type="domain" description="HD" evidence="3">
    <location>
        <begin position="24"/>
        <end position="186"/>
    </location>
</feature>
<dbReference type="GO" id="GO:0016787">
    <property type="term" value="F:hydrolase activity"/>
    <property type="evidence" value="ECO:0007669"/>
    <property type="project" value="UniProtKB-KW"/>
</dbReference>
<dbReference type="Pfam" id="PF13023">
    <property type="entry name" value="HD_3"/>
    <property type="match status" value="1"/>
</dbReference>
<proteinExistence type="predicted"/>
<evidence type="ECO:0000256" key="1">
    <source>
        <dbReference type="ARBA" id="ARBA00022723"/>
    </source>
</evidence>
<organism evidence="4 5">
    <name type="scientific">Ferrovibrio xuzhouensis</name>
    <dbReference type="NCBI Taxonomy" id="1576914"/>
    <lineage>
        <taxon>Bacteria</taxon>
        <taxon>Pseudomonadati</taxon>
        <taxon>Pseudomonadota</taxon>
        <taxon>Alphaproteobacteria</taxon>
        <taxon>Rhodospirillales</taxon>
        <taxon>Rhodospirillaceae</taxon>
        <taxon>Ferrovibrio</taxon>
    </lineage>
</organism>
<dbReference type="PANTHER" id="PTHR11845">
    <property type="entry name" value="5'-DEOXYNUCLEOTIDASE HDDC2"/>
    <property type="match status" value="1"/>
</dbReference>
<comment type="caution">
    <text evidence="4">The sequence shown here is derived from an EMBL/GenBank/DDBJ whole genome shotgun (WGS) entry which is preliminary data.</text>
</comment>
<keyword evidence="1" id="KW-0479">Metal-binding</keyword>
<dbReference type="InterPro" id="IPR006674">
    <property type="entry name" value="HD_domain"/>
</dbReference>
<evidence type="ECO:0000259" key="3">
    <source>
        <dbReference type="Pfam" id="PF13023"/>
    </source>
</evidence>
<evidence type="ECO:0000313" key="5">
    <source>
        <dbReference type="Proteomes" id="UP001595711"/>
    </source>
</evidence>
<accession>A0ABV7VK62</accession>
<protein>
    <submittedName>
        <fullName evidence="4">HD family hydrolase</fullName>
    </submittedName>
</protein>
<dbReference type="PANTHER" id="PTHR11845:SF13">
    <property type="entry name" value="5'-DEOXYNUCLEOTIDASE HDDC2"/>
    <property type="match status" value="1"/>
</dbReference>
<dbReference type="RefSeq" id="WP_379728208.1">
    <property type="nucleotide sequence ID" value="NZ_JBHRYJ010000003.1"/>
</dbReference>
<reference evidence="5" key="1">
    <citation type="journal article" date="2019" name="Int. J. Syst. Evol. Microbiol.">
        <title>The Global Catalogue of Microorganisms (GCM) 10K type strain sequencing project: providing services to taxonomists for standard genome sequencing and annotation.</title>
        <authorList>
            <consortium name="The Broad Institute Genomics Platform"/>
            <consortium name="The Broad Institute Genome Sequencing Center for Infectious Disease"/>
            <person name="Wu L."/>
            <person name="Ma J."/>
        </authorList>
    </citation>
    <scope>NUCLEOTIDE SEQUENCE [LARGE SCALE GENOMIC DNA]</scope>
    <source>
        <strain evidence="5">KCTC 42182</strain>
    </source>
</reference>
<dbReference type="Gene3D" id="1.10.3210.10">
    <property type="entry name" value="Hypothetical protein af1432"/>
    <property type="match status" value="1"/>
</dbReference>
<gene>
    <name evidence="4" type="ORF">ACFOOQ_15290</name>
</gene>
<evidence type="ECO:0000256" key="2">
    <source>
        <dbReference type="ARBA" id="ARBA00022801"/>
    </source>
</evidence>
<keyword evidence="5" id="KW-1185">Reference proteome</keyword>
<name>A0ABV7VK62_9PROT</name>
<dbReference type="Proteomes" id="UP001595711">
    <property type="component" value="Unassembled WGS sequence"/>
</dbReference>
<evidence type="ECO:0000313" key="4">
    <source>
        <dbReference type="EMBL" id="MFC3676921.1"/>
    </source>
</evidence>
<sequence length="206" mass="23439">MNQQPPDLPAMERLHQQIGFILEIDKLKLIIRRTLLIDQSRRENDAEHSWHLAMMALVLAEYAEPGVDIGRVIHMLLLHDLVEIDAGDAFFYDAAAEADKAAREQQAAERLFGLLPDGQGEGLRALWEEFEARETADARFARALDRVQPMLHNFHTEGGTWKEYGVTLDQVRSRRALIADASPQLWAYVDGLLVEAVRRGFLAEKR</sequence>
<keyword evidence="2 4" id="KW-0378">Hydrolase</keyword>
<dbReference type="EMBL" id="JBHRYJ010000003">
    <property type="protein sequence ID" value="MFC3676921.1"/>
    <property type="molecule type" value="Genomic_DNA"/>
</dbReference>